<dbReference type="RefSeq" id="WP_008855919.1">
    <property type="nucleotide sequence ID" value="NZ_AZEB01000004.1"/>
</dbReference>
<dbReference type="PATRIC" id="fig|1423766.4.peg.2023"/>
<evidence type="ECO:0000313" key="2">
    <source>
        <dbReference type="Proteomes" id="UP000051439"/>
    </source>
</evidence>
<reference evidence="1 2" key="1">
    <citation type="journal article" date="2015" name="Genome Announc.">
        <title>Expanding the biotechnology potential of lactobacilli through comparative genomics of 213 strains and associated genera.</title>
        <authorList>
            <person name="Sun Z."/>
            <person name="Harris H.M."/>
            <person name="McCann A."/>
            <person name="Guo C."/>
            <person name="Argimon S."/>
            <person name="Zhang W."/>
            <person name="Yang X."/>
            <person name="Jeffery I.B."/>
            <person name="Cooney J.C."/>
            <person name="Kagawa T.F."/>
            <person name="Liu W."/>
            <person name="Song Y."/>
            <person name="Salvetti E."/>
            <person name="Wrobel A."/>
            <person name="Rasinkangas P."/>
            <person name="Parkhill J."/>
            <person name="Rea M.C."/>
            <person name="O'Sullivan O."/>
            <person name="Ritari J."/>
            <person name="Douillard F.P."/>
            <person name="Paul Ross R."/>
            <person name="Yang R."/>
            <person name="Briner A.E."/>
            <person name="Felis G.E."/>
            <person name="de Vos W.M."/>
            <person name="Barrangou R."/>
            <person name="Klaenhammer T.R."/>
            <person name="Caufield P.W."/>
            <person name="Cui Y."/>
            <person name="Zhang H."/>
            <person name="O'Toole P.W."/>
        </authorList>
    </citation>
    <scope>NUCLEOTIDE SEQUENCE [LARGE SCALE GENOMIC DNA]</scope>
    <source>
        <strain evidence="1 2">DSM 19906</strain>
    </source>
</reference>
<organism evidence="1 2">
    <name type="scientific">Lentilactobacillus kisonensis DSM 19906 = JCM 15041</name>
    <dbReference type="NCBI Taxonomy" id="1423766"/>
    <lineage>
        <taxon>Bacteria</taxon>
        <taxon>Bacillati</taxon>
        <taxon>Bacillota</taxon>
        <taxon>Bacilli</taxon>
        <taxon>Lactobacillales</taxon>
        <taxon>Lactobacillaceae</taxon>
        <taxon>Lentilactobacillus</taxon>
    </lineage>
</organism>
<protein>
    <submittedName>
        <fullName evidence="1">Uncharacterized protein</fullName>
    </submittedName>
</protein>
<sequence>MPALTFRSSLATDQQFETYLKTYLRDHKELNGSYETNDYFKNYQIRWNKRHGLILTTTTCLNISAAIIPSNKTENIAVSDLRRLILNKKVSDINVTLADVFENALSCEPQ</sequence>
<dbReference type="EMBL" id="AZEB01000004">
    <property type="protein sequence ID" value="KRL22718.1"/>
    <property type="molecule type" value="Genomic_DNA"/>
</dbReference>
<comment type="caution">
    <text evidence="1">The sequence shown here is derived from an EMBL/GenBank/DDBJ whole genome shotgun (WGS) entry which is preliminary data.</text>
</comment>
<evidence type="ECO:0000313" key="1">
    <source>
        <dbReference type="EMBL" id="KRL22718.1"/>
    </source>
</evidence>
<accession>A0A0R1NQT3</accession>
<dbReference type="Proteomes" id="UP000051439">
    <property type="component" value="Unassembled WGS sequence"/>
</dbReference>
<name>A0A0R1NQT3_9LACO</name>
<dbReference type="AlphaFoldDB" id="A0A0R1NQT3"/>
<proteinExistence type="predicted"/>
<keyword evidence="2" id="KW-1185">Reference proteome</keyword>
<gene>
    <name evidence="1" type="ORF">FC98_GL001951</name>
</gene>